<keyword evidence="2" id="KW-0902">Two-component regulatory system</keyword>
<dbReference type="PANTHER" id="PTHR45339">
    <property type="entry name" value="HYBRID SIGNAL TRANSDUCTION HISTIDINE KINASE J"/>
    <property type="match status" value="1"/>
</dbReference>
<dbReference type="Proteomes" id="UP000031623">
    <property type="component" value="Chromosome"/>
</dbReference>
<keyword evidence="6" id="KW-1185">Reference proteome</keyword>
<feature type="domain" description="Response regulatory" evidence="4">
    <location>
        <begin position="8"/>
        <end position="126"/>
    </location>
</feature>
<dbReference type="PROSITE" id="PS50110">
    <property type="entry name" value="RESPONSE_REGULATORY"/>
    <property type="match status" value="1"/>
</dbReference>
<dbReference type="PANTHER" id="PTHR45339:SF1">
    <property type="entry name" value="HYBRID SIGNAL TRANSDUCTION HISTIDINE KINASE J"/>
    <property type="match status" value="1"/>
</dbReference>
<feature type="modified residue" description="4-aspartylphosphate" evidence="3">
    <location>
        <position position="57"/>
    </location>
</feature>
<proteinExistence type="predicted"/>
<protein>
    <submittedName>
        <fullName evidence="5">Response regulator receiver and Hpt phospho transfer protein</fullName>
    </submittedName>
</protein>
<reference evidence="5 6" key="1">
    <citation type="journal article" date="2014" name="ISME J.">
        <title>Ecophysiology of Thioploca ingrica as revealed by the complete genome sequence supplemented with proteomic evidence.</title>
        <authorList>
            <person name="Kojima H."/>
            <person name="Ogura Y."/>
            <person name="Yamamoto N."/>
            <person name="Togashi T."/>
            <person name="Mori H."/>
            <person name="Watanabe T."/>
            <person name="Nemoto F."/>
            <person name="Kurokawa K."/>
            <person name="Hayashi T."/>
            <person name="Fukui M."/>
        </authorList>
    </citation>
    <scope>NUCLEOTIDE SEQUENCE [LARGE SCALE GENOMIC DNA]</scope>
</reference>
<evidence type="ECO:0000259" key="4">
    <source>
        <dbReference type="PROSITE" id="PS50110"/>
    </source>
</evidence>
<evidence type="ECO:0000313" key="6">
    <source>
        <dbReference type="Proteomes" id="UP000031623"/>
    </source>
</evidence>
<evidence type="ECO:0000313" key="5">
    <source>
        <dbReference type="EMBL" id="BAP55234.1"/>
    </source>
</evidence>
<dbReference type="OrthoDB" id="9792854at2"/>
<evidence type="ECO:0000256" key="3">
    <source>
        <dbReference type="PROSITE-ProRule" id="PRU00169"/>
    </source>
</evidence>
<keyword evidence="1 3" id="KW-0597">Phosphoprotein</keyword>
<dbReference type="InterPro" id="IPR011006">
    <property type="entry name" value="CheY-like_superfamily"/>
</dbReference>
<dbReference type="SMART" id="SM00448">
    <property type="entry name" value="REC"/>
    <property type="match status" value="1"/>
</dbReference>
<dbReference type="CDD" id="cd17546">
    <property type="entry name" value="REC_hyHK_CKI1_RcsC-like"/>
    <property type="match status" value="1"/>
</dbReference>
<evidence type="ECO:0000256" key="2">
    <source>
        <dbReference type="ARBA" id="ARBA00023012"/>
    </source>
</evidence>
<dbReference type="Gene3D" id="3.40.50.2300">
    <property type="match status" value="1"/>
</dbReference>
<gene>
    <name evidence="5" type="ORF">THII_0937</name>
</gene>
<organism evidence="5 6">
    <name type="scientific">Thioploca ingrica</name>
    <dbReference type="NCBI Taxonomy" id="40754"/>
    <lineage>
        <taxon>Bacteria</taxon>
        <taxon>Pseudomonadati</taxon>
        <taxon>Pseudomonadota</taxon>
        <taxon>Gammaproteobacteria</taxon>
        <taxon>Thiotrichales</taxon>
        <taxon>Thiotrichaceae</taxon>
        <taxon>Thioploca</taxon>
    </lineage>
</organism>
<name>A0A090AE85_9GAMM</name>
<dbReference type="Pfam" id="PF00072">
    <property type="entry name" value="Response_reg"/>
    <property type="match status" value="1"/>
</dbReference>
<dbReference type="AlphaFoldDB" id="A0A090AE85"/>
<dbReference type="KEGG" id="tig:THII_0937"/>
<dbReference type="EMBL" id="AP014633">
    <property type="protein sequence ID" value="BAP55234.1"/>
    <property type="molecule type" value="Genomic_DNA"/>
</dbReference>
<accession>A0A090AE85</accession>
<dbReference type="SUPFAM" id="SSF52172">
    <property type="entry name" value="CheY-like"/>
    <property type="match status" value="1"/>
</dbReference>
<dbReference type="GO" id="GO:0000160">
    <property type="term" value="P:phosphorelay signal transduction system"/>
    <property type="evidence" value="ECO:0007669"/>
    <property type="project" value="UniProtKB-KW"/>
</dbReference>
<dbReference type="InterPro" id="IPR001789">
    <property type="entry name" value="Sig_transdc_resp-reg_receiver"/>
</dbReference>
<sequence>MAIQSENCILLAEDNLFNQKVTVAMLKKLGLVTEVASNGLEVLEKVSQKSYALILMDCEMPKMNGFEATNQIRSREQSNGQHIPIIAMTAHSSQEDRESCFNAGMDDYISKPFKIEDLQAVLTHWQLI</sequence>
<dbReference type="STRING" id="40754.THII_0937"/>
<evidence type="ECO:0000256" key="1">
    <source>
        <dbReference type="ARBA" id="ARBA00022553"/>
    </source>
</evidence>
<dbReference type="HOGENOM" id="CLU_000445_69_12_6"/>